<dbReference type="AlphaFoldDB" id="A0A0D6P9K6"/>
<sequence>MTLRRRRLGMLLATCAAFGPARRAAAAESLRLEELMARFAAIPERRASFRETRTFAALDQPLESTGTLLYRRPAYLEKDTDWPQRERLVVDGMRLTETLGDAPPRVLDLGSRPEVATLVEAIRGPLSGDLDALRRVFDVRLAGAWGDWTLDLLPRAEAARLLRSVRLDGAGTVVRRFLLTQPNGDAQQMLIAPAA</sequence>
<protein>
    <submittedName>
        <fullName evidence="3">Fatty acyl CoA synthetase</fullName>
    </submittedName>
</protein>
<evidence type="ECO:0000256" key="2">
    <source>
        <dbReference type="SAM" id="SignalP"/>
    </source>
</evidence>
<dbReference type="OrthoDB" id="7304127at2"/>
<keyword evidence="1 2" id="KW-0732">Signal</keyword>
<reference evidence="3 4" key="1">
    <citation type="submission" date="2012-11" db="EMBL/GenBank/DDBJ databases">
        <title>Whole genome sequence of Acidisphaera rubrifaciens HS-AP3.</title>
        <authorList>
            <person name="Azuma Y."/>
            <person name="Higashiura N."/>
            <person name="Hirakawa H."/>
            <person name="Matsushita K."/>
        </authorList>
    </citation>
    <scope>NUCLEOTIDE SEQUENCE [LARGE SCALE GENOMIC DNA]</scope>
    <source>
        <strain evidence="3 4">HS-AP3</strain>
    </source>
</reference>
<dbReference type="EMBL" id="BANB01000861">
    <property type="protein sequence ID" value="GAN78445.1"/>
    <property type="molecule type" value="Genomic_DNA"/>
</dbReference>
<dbReference type="Gene3D" id="2.50.20.10">
    <property type="entry name" value="Lipoprotein localisation LolA/LolB/LppX"/>
    <property type="match status" value="1"/>
</dbReference>
<dbReference type="RefSeq" id="WP_158322981.1">
    <property type="nucleotide sequence ID" value="NZ_BANB01000861.1"/>
</dbReference>
<dbReference type="SUPFAM" id="SSF89392">
    <property type="entry name" value="Prokaryotic lipoproteins and lipoprotein localization factors"/>
    <property type="match status" value="1"/>
</dbReference>
<evidence type="ECO:0000256" key="1">
    <source>
        <dbReference type="ARBA" id="ARBA00022729"/>
    </source>
</evidence>
<feature type="signal peptide" evidence="2">
    <location>
        <begin position="1"/>
        <end position="26"/>
    </location>
</feature>
<proteinExistence type="predicted"/>
<name>A0A0D6P9K6_9PROT</name>
<evidence type="ECO:0000313" key="3">
    <source>
        <dbReference type="EMBL" id="GAN78445.1"/>
    </source>
</evidence>
<evidence type="ECO:0000313" key="4">
    <source>
        <dbReference type="Proteomes" id="UP000032680"/>
    </source>
</evidence>
<accession>A0A0D6P9K6</accession>
<dbReference type="Pfam" id="PF19574">
    <property type="entry name" value="LolA_3"/>
    <property type="match status" value="1"/>
</dbReference>
<feature type="chain" id="PRO_5002309860" evidence="2">
    <location>
        <begin position="27"/>
        <end position="195"/>
    </location>
</feature>
<keyword evidence="4" id="KW-1185">Reference proteome</keyword>
<gene>
    <name evidence="3" type="ORF">Asru_0863_02</name>
</gene>
<dbReference type="Proteomes" id="UP000032680">
    <property type="component" value="Unassembled WGS sequence"/>
</dbReference>
<organism evidence="3 4">
    <name type="scientific">Acidisphaera rubrifaciens HS-AP3</name>
    <dbReference type="NCBI Taxonomy" id="1231350"/>
    <lineage>
        <taxon>Bacteria</taxon>
        <taxon>Pseudomonadati</taxon>
        <taxon>Pseudomonadota</taxon>
        <taxon>Alphaproteobacteria</taxon>
        <taxon>Acetobacterales</taxon>
        <taxon>Acetobacteraceae</taxon>
        <taxon>Acidisphaera</taxon>
    </lineage>
</organism>
<dbReference type="InterPro" id="IPR004564">
    <property type="entry name" value="OM_lipoprot_carrier_LolA-like"/>
</dbReference>
<dbReference type="InterPro" id="IPR029046">
    <property type="entry name" value="LolA/LolB/LppX"/>
</dbReference>
<comment type="caution">
    <text evidence="3">The sequence shown here is derived from an EMBL/GenBank/DDBJ whole genome shotgun (WGS) entry which is preliminary data.</text>
</comment>
<dbReference type="CDD" id="cd16325">
    <property type="entry name" value="LolA"/>
    <property type="match status" value="1"/>
</dbReference>